<evidence type="ECO:0000313" key="2">
    <source>
        <dbReference type="Proteomes" id="UP000037035"/>
    </source>
</evidence>
<organism evidence="1 2">
    <name type="scientific">Puccinia sorghi</name>
    <dbReference type="NCBI Taxonomy" id="27349"/>
    <lineage>
        <taxon>Eukaryota</taxon>
        <taxon>Fungi</taxon>
        <taxon>Dikarya</taxon>
        <taxon>Basidiomycota</taxon>
        <taxon>Pucciniomycotina</taxon>
        <taxon>Pucciniomycetes</taxon>
        <taxon>Pucciniales</taxon>
        <taxon>Pucciniaceae</taxon>
        <taxon>Puccinia</taxon>
    </lineage>
</organism>
<dbReference type="AlphaFoldDB" id="A0A0L6VU39"/>
<dbReference type="VEuPathDB" id="FungiDB:VP01_1056g1"/>
<evidence type="ECO:0000313" key="1">
    <source>
        <dbReference type="EMBL" id="KNZ64191.1"/>
    </source>
</evidence>
<accession>A0A0L6VU39</accession>
<dbReference type="Proteomes" id="UP000037035">
    <property type="component" value="Unassembled WGS sequence"/>
</dbReference>
<gene>
    <name evidence="1" type="ORF">VP01_1056g1</name>
</gene>
<proteinExistence type="predicted"/>
<name>A0A0L6VU39_9BASI</name>
<dbReference type="EMBL" id="LAVV01000632">
    <property type="protein sequence ID" value="KNZ64191.1"/>
    <property type="molecule type" value="Genomic_DNA"/>
</dbReference>
<comment type="caution">
    <text evidence="1">The sequence shown here is derived from an EMBL/GenBank/DDBJ whole genome shotgun (WGS) entry which is preliminary data.</text>
</comment>
<protein>
    <submittedName>
        <fullName evidence="1">Uncharacterized protein</fullName>
    </submittedName>
</protein>
<sequence>MKKKENPSGIKFWHSHCAVCTVIVHQSLVESILEKGFRNNRSFLGVSACQLQAVEQVFFFSDRISFFSPCCNETEFLQHDFWLLDHNLVTMGSILLSFFSSPVAIPIYFTLIKQSVEPNQKAMRLAEMSSPIRMLQYHIPPCDNRAWISLNWPNLINNKNDYNFHMFKCAQSENYALICAMSFDRCFGESISVRIDNVYAISYSRFLSSSLPEPGSEIQTTCWIVPAGTVRELGEFLKVIILRSGGSLQSEYARVDIDSVVDEYCLFCGVGSSLRNNSPFYIEEGLRCTQRELCKVSEESVGFSGVLPVTMRQVSSSVLEAHKCFAVCIEHCLINLGSIIMWYNLVLFNLSTRSCYHMFRVHSALFDFYFSTFFTHNTELIINALQIDIRLLIHYVTIIYVKVKNICYLRIIFFSTIIIDLDILFLCYDHIENVDEILASDPPSISQSKSIITAQLILTPQSQKLKKTNTTLPKNKNLLANQTFAYNLGLDELVVSGSLKLPPTNTQTRAWKDNQVSSASQSSFLPPQKMSHSHCHSPPSLSSNMPRILKTLCPQLESCHHNLQPYFMNHNLLHIVTLIYPLGYSSNHCDCIIDKCFFILERALVELRRISTELKTKFIKIRLKLCKNSTKTTGIISVYVQVKRKELHSSEMETALVRVLQVLNSLKRELRKATSVILFINWMELYKIIKKYGFLYIYKDASAALKGSYKAVPVGLLCAKYIKLNLRISQLLYHMVYLKQQFILKTHYLSYQLSKKSSSFSHENHPIAYIMKANSMNYQFKMIKIYFGKINCTKLMEIYNVVF</sequence>
<reference evidence="1 2" key="1">
    <citation type="submission" date="2015-08" db="EMBL/GenBank/DDBJ databases">
        <title>Next Generation Sequencing and Analysis of the Genome of Puccinia sorghi L Schw, the Causal Agent of Maize Common Rust.</title>
        <authorList>
            <person name="Rochi L."/>
            <person name="Burguener G."/>
            <person name="Darino M."/>
            <person name="Turjanski A."/>
            <person name="Kreff E."/>
            <person name="Dieguez M.J."/>
            <person name="Sacco F."/>
        </authorList>
    </citation>
    <scope>NUCLEOTIDE SEQUENCE [LARGE SCALE GENOMIC DNA]</scope>
    <source>
        <strain evidence="1 2">RO10H11247</strain>
    </source>
</reference>
<keyword evidence="2" id="KW-1185">Reference proteome</keyword>